<feature type="compositionally biased region" description="Basic and acidic residues" evidence="1">
    <location>
        <begin position="137"/>
        <end position="152"/>
    </location>
</feature>
<keyword evidence="3" id="KW-1185">Reference proteome</keyword>
<feature type="compositionally biased region" description="Polar residues" evidence="1">
    <location>
        <begin position="113"/>
        <end position="136"/>
    </location>
</feature>
<dbReference type="AlphaFoldDB" id="B7FXM6"/>
<evidence type="ECO:0000313" key="2">
    <source>
        <dbReference type="EMBL" id="EEC48780.1"/>
    </source>
</evidence>
<dbReference type="eggNOG" id="ENOG502SA5N">
    <property type="taxonomic scope" value="Eukaryota"/>
</dbReference>
<reference evidence="2 3" key="1">
    <citation type="journal article" date="2008" name="Nature">
        <title>The Phaeodactylum genome reveals the evolutionary history of diatom genomes.</title>
        <authorList>
            <person name="Bowler C."/>
            <person name="Allen A.E."/>
            <person name="Badger J.H."/>
            <person name="Grimwood J."/>
            <person name="Jabbari K."/>
            <person name="Kuo A."/>
            <person name="Maheswari U."/>
            <person name="Martens C."/>
            <person name="Maumus F."/>
            <person name="Otillar R.P."/>
            <person name="Rayko E."/>
            <person name="Salamov A."/>
            <person name="Vandepoele K."/>
            <person name="Beszteri B."/>
            <person name="Gruber A."/>
            <person name="Heijde M."/>
            <person name="Katinka M."/>
            <person name="Mock T."/>
            <person name="Valentin K."/>
            <person name="Verret F."/>
            <person name="Berges J.A."/>
            <person name="Brownlee C."/>
            <person name="Cadoret J.P."/>
            <person name="Chiovitti A."/>
            <person name="Choi C.J."/>
            <person name="Coesel S."/>
            <person name="De Martino A."/>
            <person name="Detter J.C."/>
            <person name="Durkin C."/>
            <person name="Falciatore A."/>
            <person name="Fournet J."/>
            <person name="Haruta M."/>
            <person name="Huysman M.J."/>
            <person name="Jenkins B.D."/>
            <person name="Jiroutova K."/>
            <person name="Jorgensen R.E."/>
            <person name="Joubert Y."/>
            <person name="Kaplan A."/>
            <person name="Kroger N."/>
            <person name="Kroth P.G."/>
            <person name="La Roche J."/>
            <person name="Lindquist E."/>
            <person name="Lommer M."/>
            <person name="Martin-Jezequel V."/>
            <person name="Lopez P.J."/>
            <person name="Lucas S."/>
            <person name="Mangogna M."/>
            <person name="McGinnis K."/>
            <person name="Medlin L.K."/>
            <person name="Montsant A."/>
            <person name="Oudot-Le Secq M.P."/>
            <person name="Napoli C."/>
            <person name="Obornik M."/>
            <person name="Parker M.S."/>
            <person name="Petit J.L."/>
            <person name="Porcel B.M."/>
            <person name="Poulsen N."/>
            <person name="Robison M."/>
            <person name="Rychlewski L."/>
            <person name="Rynearson T.A."/>
            <person name="Schmutz J."/>
            <person name="Shapiro H."/>
            <person name="Siaut M."/>
            <person name="Stanley M."/>
            <person name="Sussman M.R."/>
            <person name="Taylor A.R."/>
            <person name="Vardi A."/>
            <person name="von Dassow P."/>
            <person name="Vyverman W."/>
            <person name="Willis A."/>
            <person name="Wyrwicz L.S."/>
            <person name="Rokhsar D.S."/>
            <person name="Weissenbach J."/>
            <person name="Armbrust E.V."/>
            <person name="Green B.R."/>
            <person name="Van de Peer Y."/>
            <person name="Grigoriev I.V."/>
        </authorList>
    </citation>
    <scope>NUCLEOTIDE SEQUENCE [LARGE SCALE GENOMIC DNA]</scope>
    <source>
        <strain evidence="2 3">CCAP 1055/1</strain>
    </source>
</reference>
<evidence type="ECO:0000256" key="1">
    <source>
        <dbReference type="SAM" id="MobiDB-lite"/>
    </source>
</evidence>
<dbReference type="GeneID" id="7200539"/>
<dbReference type="EMBL" id="CM000610">
    <property type="protein sequence ID" value="EEC48780.1"/>
    <property type="molecule type" value="Genomic_DNA"/>
</dbReference>
<dbReference type="OrthoDB" id="46235at2759"/>
<dbReference type="InParanoid" id="B7FXM6"/>
<dbReference type="RefSeq" id="XP_002179794.1">
    <property type="nucleotide sequence ID" value="XM_002179758.1"/>
</dbReference>
<dbReference type="KEGG" id="pti:PHATRDRAFT_45423"/>
<feature type="compositionally biased region" description="Basic and acidic residues" evidence="1">
    <location>
        <begin position="478"/>
        <end position="491"/>
    </location>
</feature>
<dbReference type="Proteomes" id="UP000000759">
    <property type="component" value="Chromosome 7"/>
</dbReference>
<evidence type="ECO:0000313" key="3">
    <source>
        <dbReference type="Proteomes" id="UP000000759"/>
    </source>
</evidence>
<sequence>MVEPGLKTEARRRPWLVPAGPRLCRIGLACLALTTVVGGSSQQWGTGSTAASALSSGEKPVGRSSPSSPFLDDRRDPGDTTYDDVESEATTPPVSRYTHRSNTTPPPPPPEAQYSSSRPPFESTRTPIHYQFQTRSPEGRQKKPNFVERDDLPQTYSDLIKDNFDDNVDSNYASPRNDAIGRYMSTSRGKALLLLSSGTVGGAIGAFLGKSLLNRPFALSIPFFFTFWIAANLRNSYGEFVKALGMTLIFAVQRSRRIRKTYPTFCHVKALIGAAQRREFPPIENPWAYVPLEEGDVEFKMLYSVIAMGFVGSACGGNLPLIPAWIGALAGAGSFAFWTTARNAQGDLARTIGMRVVSLAQEILQINYELELLSKFGVVSGKVLDKLLILDRKHRIKDRLIAGTSWAYDRISRTAAEVQNDMQSPSRGGDERFSGNRRPRDGDDRFDRRDPAQGREWSQGMRRRPPTEEREEQPYGDSRARRYDPHDGRGR</sequence>
<feature type="compositionally biased region" description="Low complexity" evidence="1">
    <location>
        <begin position="39"/>
        <end position="57"/>
    </location>
</feature>
<dbReference type="PaxDb" id="2850-Phatr45423"/>
<feature type="region of interest" description="Disordered" evidence="1">
    <location>
        <begin position="417"/>
        <end position="491"/>
    </location>
</feature>
<protein>
    <submittedName>
        <fullName evidence="2">Uncharacterized protein</fullName>
    </submittedName>
</protein>
<proteinExistence type="predicted"/>
<feature type="region of interest" description="Disordered" evidence="1">
    <location>
        <begin position="39"/>
        <end position="152"/>
    </location>
</feature>
<name>B7FXM6_PHATC</name>
<feature type="compositionally biased region" description="Basic and acidic residues" evidence="1">
    <location>
        <begin position="428"/>
        <end position="453"/>
    </location>
</feature>
<organism evidence="2 3">
    <name type="scientific">Phaeodactylum tricornutum (strain CCAP 1055/1)</name>
    <dbReference type="NCBI Taxonomy" id="556484"/>
    <lineage>
        <taxon>Eukaryota</taxon>
        <taxon>Sar</taxon>
        <taxon>Stramenopiles</taxon>
        <taxon>Ochrophyta</taxon>
        <taxon>Bacillariophyta</taxon>
        <taxon>Bacillariophyceae</taxon>
        <taxon>Bacillariophycidae</taxon>
        <taxon>Naviculales</taxon>
        <taxon>Phaeodactylaceae</taxon>
        <taxon>Phaeodactylum</taxon>
    </lineage>
</organism>
<reference evidence="3" key="2">
    <citation type="submission" date="2008-08" db="EMBL/GenBank/DDBJ databases">
        <authorList>
            <consortium name="Diatom Consortium"/>
            <person name="Grigoriev I."/>
            <person name="Grimwood J."/>
            <person name="Kuo A."/>
            <person name="Otillar R.P."/>
            <person name="Salamov A."/>
            <person name="Detter J.C."/>
            <person name="Lindquist E."/>
            <person name="Shapiro H."/>
            <person name="Lucas S."/>
            <person name="Glavina del Rio T."/>
            <person name="Pitluck S."/>
            <person name="Rokhsar D."/>
            <person name="Bowler C."/>
        </authorList>
    </citation>
    <scope>GENOME REANNOTATION</scope>
    <source>
        <strain evidence="3">CCAP 1055/1</strain>
    </source>
</reference>
<dbReference type="HOGENOM" id="CLU_556073_0_0_1"/>
<accession>B7FXM6</accession>
<gene>
    <name evidence="2" type="ORF">PHATRDRAFT_45423</name>
</gene>